<dbReference type="Pfam" id="PF00496">
    <property type="entry name" value="SBP_bac_5"/>
    <property type="match status" value="1"/>
</dbReference>
<dbReference type="PROSITE" id="PS01040">
    <property type="entry name" value="SBP_BACTERIAL_5"/>
    <property type="match status" value="1"/>
</dbReference>
<keyword evidence="6" id="KW-1185">Reference proteome</keyword>
<reference evidence="6" key="1">
    <citation type="journal article" date="2019" name="Int. J. Syst. Evol. Microbiol.">
        <title>The Global Catalogue of Microorganisms (GCM) 10K type strain sequencing project: providing services to taxonomists for standard genome sequencing and annotation.</title>
        <authorList>
            <consortium name="The Broad Institute Genomics Platform"/>
            <consortium name="The Broad Institute Genome Sequencing Center for Infectious Disease"/>
            <person name="Wu L."/>
            <person name="Ma J."/>
        </authorList>
    </citation>
    <scope>NUCLEOTIDE SEQUENCE [LARGE SCALE GENOMIC DNA]</scope>
    <source>
        <strain evidence="6">CCUG 59129</strain>
    </source>
</reference>
<evidence type="ECO:0000259" key="4">
    <source>
        <dbReference type="Pfam" id="PF12793"/>
    </source>
</evidence>
<dbReference type="InterPro" id="IPR025370">
    <property type="entry name" value="SgrR_HTH_N"/>
</dbReference>
<evidence type="ECO:0000259" key="3">
    <source>
        <dbReference type="Pfam" id="PF00496"/>
    </source>
</evidence>
<name>A0ABW3HQJ0_9BACL</name>
<proteinExistence type="predicted"/>
<dbReference type="PANTHER" id="PTHR30290">
    <property type="entry name" value="PERIPLASMIC BINDING COMPONENT OF ABC TRANSPORTER"/>
    <property type="match status" value="1"/>
</dbReference>
<gene>
    <name evidence="5" type="ORF">ACFQ2I_10090</name>
</gene>
<dbReference type="InterPro" id="IPR000914">
    <property type="entry name" value="SBP_5_dom"/>
</dbReference>
<feature type="domain" description="Transcriptional regulator SgrR N-terminal HTH" evidence="4">
    <location>
        <begin position="3"/>
        <end position="103"/>
    </location>
</feature>
<evidence type="ECO:0000256" key="2">
    <source>
        <dbReference type="ARBA" id="ARBA00023125"/>
    </source>
</evidence>
<sequence length="606" mass="69320">MKLRRHYAALRRAFPDVREQEPIDATTGQLASIVECTQRNMVILLRRMEEEGWLSWQPNRGRGKRSQLLFLASLDTILLQQAKEHVQKQDLASALRIVQELDESGSRQQEQFRDWLSGQFGFRSEVEGKKRLDVLRFPLPQSIDTLDPAAIHYIGESHLVNQLFDGLVAMDAAGRSIMPHLAHAWESDTERTTWTFYLRKGVSFHHGREMTSADVVYSLKRLQRLAPDGLYSWVYNDIAEAVALDETTVRICLKRRNETFLSFLTTNRASIVPEDLCEAEASAFGSKPVGTGPFRLLGSERSVWTLEAFLPYFQGRAFLDRVEVWTMPDSVSVEWESSEPQHERTFQVMHNTRLQKGDSGQWRQVRQSGTTCKFITVNELKRGPLAAPDVRAILNRAIHRPVLLDMLAGDVIEASSSFWSEHDGDNRMEESESAAPFDIGQLRRELAQSSYDGQPISMMTISQYAADASLIAGLLEKAGFNVTISIVHVGAFKGAARMEADLLLFATMLDEHRELRLIDLYKSMQQHMLPTAKSSVERSLQRIMSEPDVRERRKLFIGIERQLQERHSLLFLYRKALKTAFHPAVRGIALESLSWVRFRDLWFKQE</sequence>
<comment type="subcellular location">
    <subcellularLocation>
        <location evidence="1">Cell membrane</location>
        <topology evidence="1">Lipid-anchor</topology>
    </subcellularLocation>
</comment>
<dbReference type="EMBL" id="JBHTJZ010000011">
    <property type="protein sequence ID" value="MFD0959739.1"/>
    <property type="molecule type" value="Genomic_DNA"/>
</dbReference>
<dbReference type="RefSeq" id="WP_377563979.1">
    <property type="nucleotide sequence ID" value="NZ_JBHTJZ010000011.1"/>
</dbReference>
<dbReference type="Proteomes" id="UP001596989">
    <property type="component" value="Unassembled WGS sequence"/>
</dbReference>
<accession>A0ABW3HQJ0</accession>
<comment type="caution">
    <text evidence="5">The sequence shown here is derived from an EMBL/GenBank/DDBJ whole genome shotgun (WGS) entry which is preliminary data.</text>
</comment>
<feature type="domain" description="Solute-binding protein family 5" evidence="3">
    <location>
        <begin position="177"/>
        <end position="499"/>
    </location>
</feature>
<dbReference type="Gene3D" id="3.10.105.10">
    <property type="entry name" value="Dipeptide-binding Protein, Domain 3"/>
    <property type="match status" value="1"/>
</dbReference>
<dbReference type="Gene3D" id="3.40.190.10">
    <property type="entry name" value="Periplasmic binding protein-like II"/>
    <property type="match status" value="1"/>
</dbReference>
<dbReference type="InterPro" id="IPR039424">
    <property type="entry name" value="SBP_5"/>
</dbReference>
<organism evidence="5 6">
    <name type="scientific">Paenibacillus chungangensis</name>
    <dbReference type="NCBI Taxonomy" id="696535"/>
    <lineage>
        <taxon>Bacteria</taxon>
        <taxon>Bacillati</taxon>
        <taxon>Bacillota</taxon>
        <taxon>Bacilli</taxon>
        <taxon>Bacillales</taxon>
        <taxon>Paenibacillaceae</taxon>
        <taxon>Paenibacillus</taxon>
    </lineage>
</organism>
<evidence type="ECO:0000313" key="5">
    <source>
        <dbReference type="EMBL" id="MFD0959739.1"/>
    </source>
</evidence>
<evidence type="ECO:0000313" key="6">
    <source>
        <dbReference type="Proteomes" id="UP001596989"/>
    </source>
</evidence>
<protein>
    <submittedName>
        <fullName evidence="5">ABC transporter substrate-binding protein</fullName>
    </submittedName>
</protein>
<evidence type="ECO:0000256" key="1">
    <source>
        <dbReference type="ARBA" id="ARBA00004193"/>
    </source>
</evidence>
<dbReference type="PANTHER" id="PTHR30290:SF72">
    <property type="entry name" value="HTH-TYPE TRANSCRIPTIONAL REGULATOR SGRR"/>
    <property type="match status" value="1"/>
</dbReference>
<dbReference type="Pfam" id="PF12793">
    <property type="entry name" value="SgrR_N"/>
    <property type="match status" value="1"/>
</dbReference>
<dbReference type="InterPro" id="IPR023765">
    <property type="entry name" value="SBP_5_CS"/>
</dbReference>
<keyword evidence="2" id="KW-0238">DNA-binding</keyword>
<dbReference type="SUPFAM" id="SSF53850">
    <property type="entry name" value="Periplasmic binding protein-like II"/>
    <property type="match status" value="1"/>
</dbReference>